<evidence type="ECO:0000256" key="8">
    <source>
        <dbReference type="ARBA" id="ARBA00023055"/>
    </source>
</evidence>
<organism evidence="12 13">
    <name type="scientific">Ditylenchus destructor</name>
    <dbReference type="NCBI Taxonomy" id="166010"/>
    <lineage>
        <taxon>Eukaryota</taxon>
        <taxon>Metazoa</taxon>
        <taxon>Ecdysozoa</taxon>
        <taxon>Nematoda</taxon>
        <taxon>Chromadorea</taxon>
        <taxon>Rhabditida</taxon>
        <taxon>Tylenchina</taxon>
        <taxon>Tylenchomorpha</taxon>
        <taxon>Sphaerularioidea</taxon>
        <taxon>Anguinidae</taxon>
        <taxon>Anguininae</taxon>
        <taxon>Ditylenchus</taxon>
    </lineage>
</organism>
<dbReference type="GO" id="GO:0034727">
    <property type="term" value="P:piecemeal microautophagy of the nucleus"/>
    <property type="evidence" value="ECO:0007669"/>
    <property type="project" value="TreeGrafter"/>
</dbReference>
<evidence type="ECO:0000256" key="6">
    <source>
        <dbReference type="ARBA" id="ARBA00022989"/>
    </source>
</evidence>
<protein>
    <recommendedName>
        <fullName evidence="3 10">Autophagy-related protein 9</fullName>
    </recommendedName>
</protein>
<reference evidence="12" key="1">
    <citation type="submission" date="2022-01" db="EMBL/GenBank/DDBJ databases">
        <title>Genome Sequence Resource for Two Populations of Ditylenchus destructor, the Migratory Endoparasitic Phytonematode.</title>
        <authorList>
            <person name="Zhang H."/>
            <person name="Lin R."/>
            <person name="Xie B."/>
        </authorList>
    </citation>
    <scope>NUCLEOTIDE SEQUENCE</scope>
    <source>
        <strain evidence="12">BazhouSP</strain>
    </source>
</reference>
<comment type="similarity">
    <text evidence="2 10">Belongs to the ATG9 family.</text>
</comment>
<evidence type="ECO:0000256" key="4">
    <source>
        <dbReference type="ARBA" id="ARBA00022448"/>
    </source>
</evidence>
<feature type="transmembrane region" description="Helical" evidence="10">
    <location>
        <begin position="430"/>
        <end position="449"/>
    </location>
</feature>
<keyword evidence="8 10" id="KW-0445">Lipid transport</keyword>
<gene>
    <name evidence="12" type="ORF">DdX_05038</name>
</gene>
<keyword evidence="9 10" id="KW-0472">Membrane</keyword>
<evidence type="ECO:0000256" key="9">
    <source>
        <dbReference type="ARBA" id="ARBA00023136"/>
    </source>
</evidence>
<dbReference type="InterPro" id="IPR007241">
    <property type="entry name" value="Autophagy-rel_prot_9"/>
</dbReference>
<keyword evidence="7 10" id="KW-0072">Autophagy</keyword>
<evidence type="ECO:0000256" key="10">
    <source>
        <dbReference type="RuleBase" id="RU364027"/>
    </source>
</evidence>
<evidence type="ECO:0000256" key="7">
    <source>
        <dbReference type="ARBA" id="ARBA00023006"/>
    </source>
</evidence>
<feature type="transmembrane region" description="Helical" evidence="10">
    <location>
        <begin position="96"/>
        <end position="113"/>
    </location>
</feature>
<feature type="region of interest" description="Disordered" evidence="11">
    <location>
        <begin position="688"/>
        <end position="764"/>
    </location>
</feature>
<name>A0AAD4RAJ4_9BILA</name>
<evidence type="ECO:0000256" key="5">
    <source>
        <dbReference type="ARBA" id="ARBA00022692"/>
    </source>
</evidence>
<accession>A0AAD4RAJ4</accession>
<dbReference type="GO" id="GO:0005776">
    <property type="term" value="C:autophagosome"/>
    <property type="evidence" value="ECO:0007669"/>
    <property type="project" value="TreeGrafter"/>
</dbReference>
<dbReference type="PANTHER" id="PTHR13038:SF10">
    <property type="entry name" value="AUTOPHAGY-RELATED PROTEIN 9"/>
    <property type="match status" value="1"/>
</dbReference>
<dbReference type="AlphaFoldDB" id="A0AAD4RAJ4"/>
<dbReference type="GO" id="GO:0006869">
    <property type="term" value="P:lipid transport"/>
    <property type="evidence" value="ECO:0007669"/>
    <property type="project" value="UniProtKB-KW"/>
</dbReference>
<evidence type="ECO:0000256" key="1">
    <source>
        <dbReference type="ARBA" id="ARBA00004511"/>
    </source>
</evidence>
<keyword evidence="4 10" id="KW-0813">Transport</keyword>
<sequence length="906" mass="101338">MFLGNRRANYKVIDGEEEEGGEAGHNSDDENTHGAPPASHEIINVSFEGVEREVELVSSSKRDHRWDHIENIDQFFTLVYEYHQGNGFACIALRHAFALFQFIFVICFSTFLLQCVDYDVLFNNSNTTTSGELFARKRHINDAIIPYCASSFHPLIVIALLLAGVFWLAHLLRVGYKLLQLCEMRTFFSTVLKISDNELSNVTWQDVVLKLCKLQPELHLIINQDKITSLDVYQRILRYKNYFVALVYRDLLPPQINVPFVGRTHYLSSGLRLNLEWLFFWGPWSPWKDAYTLRDEFRNPEASDILGRKVRQTIAWMSLINLIMCPFVFLYQVLFSFFSYADLVKRDPGIFGTRRYSNYGRENVRHFNELDHELNTRLNRSYGFAVRYMDQFTSPMAEIIAKTVTFTCGSIFAVLVVLSAWDEDVLNIEHLITVMTATGAIVVICRSFIPNENMVFCQGFLMRQIIASIHYAPKSWLKEAHSTEVFKEFSQLFQLKAQYLAEELLSPLITPYVLYFHIRPKAADFVHFFANNTHFVEGLGDVCSYSMMDITRDGDRGLARLNQSMIENPINASNKSLIRGQSQNSCGKIEMSLLNFATLNPGWEPSPAATSFINNVKDLVAQEITANPENAQLPLQCSLQDLETSMRQAALTGGHDLTMSMAAFASNPNQSIQQHSGPTRSTANLFEESTSAHEEDDDGDEDGPPSSFLTANSKPASSLARQSSVPSGETKERFGSQHAVSVTANTVAGSSNSGMASSQRENNARAMEMSANALALNRLLMSSLSVAAAPPRQHGYEPFDSLRNRPGHLGYGAFATNAGSSMLPNPPIGASRYGTVTGSVVASNIWGVPEMSQIASVTDASGRYTEQQPIGGGRTSLYRPGTGNYRSHMGLEEEDVGHDHLDPMTP</sequence>
<proteinExistence type="inferred from homology"/>
<feature type="compositionally biased region" description="Polar residues" evidence="11">
    <location>
        <begin position="707"/>
        <end position="727"/>
    </location>
</feature>
<evidence type="ECO:0000313" key="13">
    <source>
        <dbReference type="Proteomes" id="UP001201812"/>
    </source>
</evidence>
<dbReference type="GO" id="GO:0061709">
    <property type="term" value="P:reticulophagy"/>
    <property type="evidence" value="ECO:0007669"/>
    <property type="project" value="TreeGrafter"/>
</dbReference>
<comment type="subcellular location">
    <subcellularLocation>
        <location evidence="1 10">Preautophagosomal structure membrane</location>
        <topology evidence="1 10">Multi-pass membrane protein</topology>
    </subcellularLocation>
</comment>
<dbReference type="GO" id="GO:0034497">
    <property type="term" value="P:protein localization to phagophore assembly site"/>
    <property type="evidence" value="ECO:0007669"/>
    <property type="project" value="TreeGrafter"/>
</dbReference>
<dbReference type="Pfam" id="PF04109">
    <property type="entry name" value="ATG9"/>
    <property type="match status" value="1"/>
</dbReference>
<dbReference type="EMBL" id="JAKKPZ010000005">
    <property type="protein sequence ID" value="KAI1720791.1"/>
    <property type="molecule type" value="Genomic_DNA"/>
</dbReference>
<feature type="transmembrane region" description="Helical" evidence="10">
    <location>
        <begin position="314"/>
        <end position="338"/>
    </location>
</feature>
<feature type="compositionally biased region" description="Polar residues" evidence="11">
    <location>
        <begin position="738"/>
        <end position="761"/>
    </location>
</feature>
<dbReference type="GO" id="GO:0034045">
    <property type="term" value="C:phagophore assembly site membrane"/>
    <property type="evidence" value="ECO:0007669"/>
    <property type="project" value="UniProtKB-SubCell"/>
</dbReference>
<keyword evidence="6 10" id="KW-1133">Transmembrane helix</keyword>
<evidence type="ECO:0000256" key="3">
    <source>
        <dbReference type="ARBA" id="ARBA00018074"/>
    </source>
</evidence>
<evidence type="ECO:0000256" key="2">
    <source>
        <dbReference type="ARBA" id="ARBA00006185"/>
    </source>
</evidence>
<keyword evidence="5 10" id="KW-0812">Transmembrane</keyword>
<feature type="transmembrane region" description="Helical" evidence="10">
    <location>
        <begin position="155"/>
        <end position="176"/>
    </location>
</feature>
<dbReference type="GO" id="GO:0000422">
    <property type="term" value="P:autophagy of mitochondrion"/>
    <property type="evidence" value="ECO:0007669"/>
    <property type="project" value="TreeGrafter"/>
</dbReference>
<dbReference type="PANTHER" id="PTHR13038">
    <property type="entry name" value="APG9 AUTOPHAGY 9"/>
    <property type="match status" value="1"/>
</dbReference>
<dbReference type="Proteomes" id="UP001201812">
    <property type="component" value="Unassembled WGS sequence"/>
</dbReference>
<feature type="compositionally biased region" description="Acidic residues" evidence="11">
    <location>
        <begin position="694"/>
        <end position="703"/>
    </location>
</feature>
<evidence type="ECO:0000313" key="12">
    <source>
        <dbReference type="EMBL" id="KAI1720791.1"/>
    </source>
</evidence>
<keyword evidence="13" id="KW-1185">Reference proteome</keyword>
<evidence type="ECO:0000256" key="11">
    <source>
        <dbReference type="SAM" id="MobiDB-lite"/>
    </source>
</evidence>
<feature type="region of interest" description="Disordered" evidence="11">
    <location>
        <begin position="13"/>
        <end position="38"/>
    </location>
</feature>
<feature type="transmembrane region" description="Helical" evidence="10">
    <location>
        <begin position="399"/>
        <end position="418"/>
    </location>
</feature>
<comment type="caution">
    <text evidence="12">The sequence shown here is derived from an EMBL/GenBank/DDBJ whole genome shotgun (WGS) entry which is preliminary data.</text>
</comment>
<comment type="function">
    <text evidence="10">Phospholipid scramblase involved in autophagy. Cycles between the preautophagosomal structure/phagophore assembly site (PAS) and the cytoplasmic vesicle pool and supplies membrane for the growing autophagosome. Lipid scramblase activity plays a key role in preautophagosomal structure/phagophore assembly by distributing the phospholipids that arrive through ATG2 from the cytoplasmic to the luminal leaflet of the bilayer, thereby driving autophagosomal membrane expansion.</text>
</comment>